<accession>A0A9N9FVM0</accession>
<evidence type="ECO:0000313" key="2">
    <source>
        <dbReference type="Proteomes" id="UP000789342"/>
    </source>
</evidence>
<reference evidence="1" key="1">
    <citation type="submission" date="2021-06" db="EMBL/GenBank/DDBJ databases">
        <authorList>
            <person name="Kallberg Y."/>
            <person name="Tangrot J."/>
            <person name="Rosling A."/>
        </authorList>
    </citation>
    <scope>NUCLEOTIDE SEQUENCE</scope>
    <source>
        <strain evidence="1">CL551</strain>
    </source>
</reference>
<gene>
    <name evidence="1" type="ORF">AMORRO_LOCUS6229</name>
</gene>
<sequence>MLFKRECLNATIIEPYGGKKAISIKKQIGKKKPVTAPNGSDGNDLPWPNLAVEVAYTETLDHVEDALRYWLSPGRAHDCIIVKIDPVPQGQVPTRMRAWHYCVSAGRGTRNTVPLVTTVMLDDNGTGAQLNILQGHCIINVSLSCIYHDLKQSTSPTHPTQIPRNLLPDPISLDFYFVRRAITKAFDIH</sequence>
<keyword evidence="2" id="KW-1185">Reference proteome</keyword>
<dbReference type="EMBL" id="CAJVPV010004058">
    <property type="protein sequence ID" value="CAG8565723.1"/>
    <property type="molecule type" value="Genomic_DNA"/>
</dbReference>
<protein>
    <submittedName>
        <fullName evidence="1">9321_t:CDS:1</fullName>
    </submittedName>
</protein>
<proteinExistence type="predicted"/>
<evidence type="ECO:0000313" key="1">
    <source>
        <dbReference type="EMBL" id="CAG8565723.1"/>
    </source>
</evidence>
<organism evidence="1 2">
    <name type="scientific">Acaulospora morrowiae</name>
    <dbReference type="NCBI Taxonomy" id="94023"/>
    <lineage>
        <taxon>Eukaryota</taxon>
        <taxon>Fungi</taxon>
        <taxon>Fungi incertae sedis</taxon>
        <taxon>Mucoromycota</taxon>
        <taxon>Glomeromycotina</taxon>
        <taxon>Glomeromycetes</taxon>
        <taxon>Diversisporales</taxon>
        <taxon>Acaulosporaceae</taxon>
        <taxon>Acaulospora</taxon>
    </lineage>
</organism>
<dbReference type="AlphaFoldDB" id="A0A9N9FVM0"/>
<dbReference type="Proteomes" id="UP000789342">
    <property type="component" value="Unassembled WGS sequence"/>
</dbReference>
<comment type="caution">
    <text evidence="1">The sequence shown here is derived from an EMBL/GenBank/DDBJ whole genome shotgun (WGS) entry which is preliminary data.</text>
</comment>
<name>A0A9N9FVM0_9GLOM</name>